<dbReference type="Pfam" id="PF07553">
    <property type="entry name" value="Lipoprotein_Ltp"/>
    <property type="match status" value="3"/>
</dbReference>
<feature type="domain" description="Putative host cell surface-exposed lipoprotein Ltp-like HTH region" evidence="2">
    <location>
        <begin position="140"/>
        <end position="187"/>
    </location>
</feature>
<dbReference type="Gene3D" id="1.10.10.10">
    <property type="entry name" value="Winged helix-like DNA-binding domain superfamily/Winged helix DNA-binding domain"/>
    <property type="match status" value="3"/>
</dbReference>
<comment type="caution">
    <text evidence="3">The sequence shown here is derived from an EMBL/GenBank/DDBJ whole genome shotgun (WGS) entry which is preliminary data.</text>
</comment>
<gene>
    <name evidence="3" type="ORF">NPA36_03260</name>
</gene>
<dbReference type="RefSeq" id="WP_256944672.1">
    <property type="nucleotide sequence ID" value="NZ_JANHNZ010000002.1"/>
</dbReference>
<reference evidence="3" key="1">
    <citation type="submission" date="2022-07" db="EMBL/GenBank/DDBJ databases">
        <authorList>
            <person name="Jung M.-Y."/>
            <person name="Lee M."/>
        </authorList>
    </citation>
    <scope>NUCLEOTIDE SEQUENCE</scope>
    <source>
        <strain evidence="3">S8</strain>
    </source>
</reference>
<dbReference type="Proteomes" id="UP001059480">
    <property type="component" value="Unassembled WGS sequence"/>
</dbReference>
<protein>
    <submittedName>
        <fullName evidence="3">Ltp family lipoprotein</fullName>
    </submittedName>
</protein>
<keyword evidence="3" id="KW-0449">Lipoprotein</keyword>
<keyword evidence="1" id="KW-0812">Transmembrane</keyword>
<evidence type="ECO:0000256" key="1">
    <source>
        <dbReference type="SAM" id="Phobius"/>
    </source>
</evidence>
<feature type="domain" description="Putative host cell surface-exposed lipoprotein Ltp-like HTH region" evidence="2">
    <location>
        <begin position="92"/>
        <end position="136"/>
    </location>
</feature>
<sequence length="239" mass="26872">MAKKIMENDGQVYVQKKLDGCLKNTLIAIIAIIAFAGILNALGGNKEKNVPKNIQQTIVITSTSETKIKLKKEDISSSSELQSEANIPKEFKNALNKAEIYAKRMNLSKKSVYKQLTSDYGEKFSVEAAQYAIDNLQNVDWKKNALNKAESYSSTLYLSKKGIYKQLTSEHAEKFTAEEAQYAIDNLKADYNQNALENAKTYQATMHLSVDSIRDHLTSENGEQFTPEEAEYAIQHLED</sequence>
<reference evidence="3" key="2">
    <citation type="journal article" date="2023" name="Curr. Microbiol.">
        <title>Granulicatella seriolae sp. nov., a Novel Facultative Anaerobe Isolated from Yellowtail Marine Fish.</title>
        <authorList>
            <person name="Lee M."/>
            <person name="Choi Y.J."/>
            <person name="Farooq A."/>
            <person name="Jeong J.B."/>
            <person name="Jung M.Y."/>
        </authorList>
    </citation>
    <scope>NUCLEOTIDE SEQUENCE</scope>
    <source>
        <strain evidence="3">S8</strain>
    </source>
</reference>
<organism evidence="3 4">
    <name type="scientific">Granulicatella seriolae</name>
    <dbReference type="NCBI Taxonomy" id="2967226"/>
    <lineage>
        <taxon>Bacteria</taxon>
        <taxon>Bacillati</taxon>
        <taxon>Bacillota</taxon>
        <taxon>Bacilli</taxon>
        <taxon>Lactobacillales</taxon>
        <taxon>Carnobacteriaceae</taxon>
        <taxon>Granulicatella</taxon>
    </lineage>
</organism>
<evidence type="ECO:0000313" key="4">
    <source>
        <dbReference type="Proteomes" id="UP001059480"/>
    </source>
</evidence>
<evidence type="ECO:0000313" key="3">
    <source>
        <dbReference type="EMBL" id="MCQ9209560.1"/>
    </source>
</evidence>
<feature type="domain" description="Putative host cell surface-exposed lipoprotein Ltp-like HTH region" evidence="2">
    <location>
        <begin position="190"/>
        <end position="237"/>
    </location>
</feature>
<dbReference type="EMBL" id="JANHNZ010000002">
    <property type="protein sequence ID" value="MCQ9209560.1"/>
    <property type="molecule type" value="Genomic_DNA"/>
</dbReference>
<keyword evidence="1" id="KW-0472">Membrane</keyword>
<proteinExistence type="predicted"/>
<keyword evidence="1" id="KW-1133">Transmembrane helix</keyword>
<dbReference type="InterPro" id="IPR036388">
    <property type="entry name" value="WH-like_DNA-bd_sf"/>
</dbReference>
<evidence type="ECO:0000259" key="2">
    <source>
        <dbReference type="Pfam" id="PF07553"/>
    </source>
</evidence>
<keyword evidence="4" id="KW-1185">Reference proteome</keyword>
<reference evidence="3" key="3">
    <citation type="journal article" date="2023" name="Microbiol. Resour. Announc.">
        <title>Draft Genome Sequence of Granulicatella sp. Strain S8, Isolated from a Marine Fish, Seriola quinqueradiata.</title>
        <authorList>
            <person name="Lee M."/>
            <person name="Farooq A."/>
            <person name="Jeong J.B."/>
            <person name="Jung M.Y."/>
        </authorList>
    </citation>
    <scope>NUCLEOTIDE SEQUENCE</scope>
    <source>
        <strain evidence="3">S8</strain>
    </source>
</reference>
<dbReference type="InterPro" id="IPR011434">
    <property type="entry name" value="Ltp-like_HTH"/>
</dbReference>
<name>A0ABT1WM63_9LACT</name>
<accession>A0ABT1WM63</accession>
<feature type="transmembrane region" description="Helical" evidence="1">
    <location>
        <begin position="21"/>
        <end position="42"/>
    </location>
</feature>